<protein>
    <submittedName>
        <fullName evidence="1">Replication-relaxation family protein</fullName>
    </submittedName>
</protein>
<evidence type="ECO:0000313" key="2">
    <source>
        <dbReference type="Proteomes" id="UP001595690"/>
    </source>
</evidence>
<dbReference type="InterPro" id="IPR025855">
    <property type="entry name" value="Replic_Relax"/>
</dbReference>
<dbReference type="RefSeq" id="WP_382379633.1">
    <property type="nucleotide sequence ID" value="NZ_JBHRZI010000046.1"/>
</dbReference>
<sequence length="310" mass="35384">MRPCGSGWSSGDRRILALLHEHKVLTTNQIAAIEFSSVRRAQDRLRQLRELGVVFAFRDSYSTGGTSQTRYALGYRGARLIAAQRAAKPPSPGAYAERLERLGLWPKLSHQLGVNDFFCGLAAHARTRPDARLTQWWPEKVCTEFFWNKTTKLRPDAYGCWEDQGRRVRFFLEHDTGTEPLSKVVAKLSDYTGFRTDAFGVLLFSVHSSQRELNLRSALRQHLGYENPRFLIATSSRNHDHPDGAAGPIWATWSSRDQVQERQRLSELPQRGPNIALHMPLNGIPFSEAAWDPEDHAMTRQAMGDEWRWE</sequence>
<proteinExistence type="predicted"/>
<organism evidence="1 2">
    <name type="scientific">Lentzea rhizosphaerae</name>
    <dbReference type="NCBI Taxonomy" id="2041025"/>
    <lineage>
        <taxon>Bacteria</taxon>
        <taxon>Bacillati</taxon>
        <taxon>Actinomycetota</taxon>
        <taxon>Actinomycetes</taxon>
        <taxon>Pseudonocardiales</taxon>
        <taxon>Pseudonocardiaceae</taxon>
        <taxon>Lentzea</taxon>
    </lineage>
</organism>
<reference evidence="2" key="1">
    <citation type="journal article" date="2019" name="Int. J. Syst. Evol. Microbiol.">
        <title>The Global Catalogue of Microorganisms (GCM) 10K type strain sequencing project: providing services to taxonomists for standard genome sequencing and annotation.</title>
        <authorList>
            <consortium name="The Broad Institute Genomics Platform"/>
            <consortium name="The Broad Institute Genome Sequencing Center for Infectious Disease"/>
            <person name="Wu L."/>
            <person name="Ma J."/>
        </authorList>
    </citation>
    <scope>NUCLEOTIDE SEQUENCE [LARGE SCALE GENOMIC DNA]</scope>
    <source>
        <strain evidence="2">CGMCC 4.7405</strain>
    </source>
</reference>
<comment type="caution">
    <text evidence="1">The sequence shown here is derived from an EMBL/GenBank/DDBJ whole genome shotgun (WGS) entry which is preliminary data.</text>
</comment>
<dbReference type="SUPFAM" id="SSF46785">
    <property type="entry name" value="Winged helix' DNA-binding domain"/>
    <property type="match status" value="1"/>
</dbReference>
<dbReference type="Pfam" id="PF13814">
    <property type="entry name" value="Replic_Relax"/>
    <property type="match status" value="1"/>
</dbReference>
<accession>A0ABV8C7T7</accession>
<dbReference type="Proteomes" id="UP001595690">
    <property type="component" value="Unassembled WGS sequence"/>
</dbReference>
<dbReference type="InterPro" id="IPR036390">
    <property type="entry name" value="WH_DNA-bd_sf"/>
</dbReference>
<name>A0ABV8C7T7_9PSEU</name>
<gene>
    <name evidence="1" type="ORF">ACFOWZ_42355</name>
</gene>
<keyword evidence="2" id="KW-1185">Reference proteome</keyword>
<evidence type="ECO:0000313" key="1">
    <source>
        <dbReference type="EMBL" id="MFC3898153.1"/>
    </source>
</evidence>
<dbReference type="EMBL" id="JBHRZI010000046">
    <property type="protein sequence ID" value="MFC3898153.1"/>
    <property type="molecule type" value="Genomic_DNA"/>
</dbReference>